<keyword evidence="3" id="KW-1185">Reference proteome</keyword>
<dbReference type="AlphaFoldDB" id="A0A437AMT3"/>
<evidence type="ECO:0000256" key="1">
    <source>
        <dbReference type="SAM" id="SignalP"/>
    </source>
</evidence>
<feature type="non-terminal residue" evidence="2">
    <location>
        <position position="64"/>
    </location>
</feature>
<name>A0A437AMT3_9MICR</name>
<evidence type="ECO:0000313" key="2">
    <source>
        <dbReference type="EMBL" id="RVD92492.1"/>
    </source>
</evidence>
<gene>
    <name evidence="2" type="ORF">TUBRATIS_10030</name>
</gene>
<feature type="chain" id="PRO_5019026710" evidence="1">
    <location>
        <begin position="18"/>
        <end position="64"/>
    </location>
</feature>
<protein>
    <submittedName>
        <fullName evidence="2">Uncharacterized protein</fullName>
    </submittedName>
</protein>
<sequence>MLLFCFILKLLQTPSTYEKVKELVFKDSQEFERDKNTWNIFFWKYSRIHTSLTNLNDEKIKNGF</sequence>
<dbReference type="Proteomes" id="UP000282876">
    <property type="component" value="Unassembled WGS sequence"/>
</dbReference>
<dbReference type="EMBL" id="RCSS01000204">
    <property type="protein sequence ID" value="RVD92492.1"/>
    <property type="molecule type" value="Genomic_DNA"/>
</dbReference>
<feature type="signal peptide" evidence="1">
    <location>
        <begin position="1"/>
        <end position="17"/>
    </location>
</feature>
<evidence type="ECO:0000313" key="3">
    <source>
        <dbReference type="Proteomes" id="UP000282876"/>
    </source>
</evidence>
<accession>A0A437AMT3</accession>
<reference evidence="2 3" key="1">
    <citation type="submission" date="2018-10" db="EMBL/GenBank/DDBJ databases">
        <title>Draft genome sequence of the microsporidian Tubulinosema ratisbonensis.</title>
        <authorList>
            <person name="Polonais V."/>
            <person name="Peyretaillade E."/>
            <person name="Niehus S."/>
            <person name="Wawrzyniak I."/>
            <person name="Franchet A."/>
            <person name="Gaspin C."/>
            <person name="Reichstadt M."/>
            <person name="Belser C."/>
            <person name="Labadie K."/>
            <person name="Delbac F."/>
            <person name="Ferrandon D."/>
        </authorList>
    </citation>
    <scope>NUCLEOTIDE SEQUENCE [LARGE SCALE GENOMIC DNA]</scope>
    <source>
        <strain evidence="2 3">Franzen</strain>
    </source>
</reference>
<dbReference type="VEuPathDB" id="MicrosporidiaDB:TUBRATIS_10030"/>
<organism evidence="2 3">
    <name type="scientific">Tubulinosema ratisbonensis</name>
    <dbReference type="NCBI Taxonomy" id="291195"/>
    <lineage>
        <taxon>Eukaryota</taxon>
        <taxon>Fungi</taxon>
        <taxon>Fungi incertae sedis</taxon>
        <taxon>Microsporidia</taxon>
        <taxon>Tubulinosematoidea</taxon>
        <taxon>Tubulinosematidae</taxon>
        <taxon>Tubulinosema</taxon>
    </lineage>
</organism>
<proteinExistence type="predicted"/>
<keyword evidence="1" id="KW-0732">Signal</keyword>
<comment type="caution">
    <text evidence="2">The sequence shown here is derived from an EMBL/GenBank/DDBJ whole genome shotgun (WGS) entry which is preliminary data.</text>
</comment>